<dbReference type="InParanoid" id="Q23DF8"/>
<dbReference type="Pfam" id="PF26058">
    <property type="entry name" value="DUF8019"/>
    <property type="match status" value="1"/>
</dbReference>
<dbReference type="OMA" id="INIAKNM"/>
<dbReference type="Proteomes" id="UP000009168">
    <property type="component" value="Unassembled WGS sequence"/>
</dbReference>
<dbReference type="PANTHER" id="PTHR42535:SF2">
    <property type="entry name" value="CHROMOSOME UNDETERMINED SCAFFOLD_146, WHOLE GENOME SHOTGUN SEQUENCE"/>
    <property type="match status" value="1"/>
</dbReference>
<gene>
    <name evidence="2" type="ORF">TTHERM_00047330</name>
</gene>
<dbReference type="OrthoDB" id="347083at2759"/>
<accession>Q23DF8</accession>
<evidence type="ECO:0000313" key="2">
    <source>
        <dbReference type="EMBL" id="EAR94391.2"/>
    </source>
</evidence>
<dbReference type="AlphaFoldDB" id="Q23DF8"/>
<dbReference type="InterPro" id="IPR013320">
    <property type="entry name" value="ConA-like_dom_sf"/>
</dbReference>
<evidence type="ECO:0000313" key="3">
    <source>
        <dbReference type="Proteomes" id="UP000009168"/>
    </source>
</evidence>
<dbReference type="PANTHER" id="PTHR42535">
    <property type="entry name" value="OOKINETE PROTEIN, PUTATIVE-RELATED"/>
    <property type="match status" value="1"/>
</dbReference>
<dbReference type="eggNOG" id="ENOG502R2Z4">
    <property type="taxonomic scope" value="Eukaryota"/>
</dbReference>
<protein>
    <submittedName>
        <fullName evidence="2">Concanavalin A-like lectin/glucanase family protein</fullName>
    </submittedName>
</protein>
<dbReference type="HOGENOM" id="CLU_753343_0_0_1"/>
<dbReference type="KEGG" id="tet:TTHERM_00047330"/>
<sequence>MIIKTYKYQIIFILVAFVGVFAFQDFVSHENINLKDFNNCDIEVQNNLCLFNGDLVVNTPEVDSSLIALVSFDKSRIMDESLSKATIYNKNIQESTGLKGYGRSGRLSKKESFLQIHNLPKIEQEYSIQFSLFIHQIFKEDVTSFDDKKIRILQKFHSDDKKNLKLTFGLDSKRLFLSLPVGTDATFKTLESFSRIQLRKWVQITIVKSDDKIKLYINGSLEGYISPSDKFTYEIEQNPFISFGNQLAVDKSTDENFLDYLIDDVRVYNRVLQSHEIFAKSEQFLGGTSSDFYRFSCRNCPRTQVACPQDYHICNSFEILSQGFQYARSMGWVDPISPFIWTSEGMINSKLDGQVGLGMCCKDIVYQG</sequence>
<evidence type="ECO:0000259" key="1">
    <source>
        <dbReference type="Pfam" id="PF26058"/>
    </source>
</evidence>
<dbReference type="GeneID" id="7833411"/>
<organism evidence="2 3">
    <name type="scientific">Tetrahymena thermophila (strain SB210)</name>
    <dbReference type="NCBI Taxonomy" id="312017"/>
    <lineage>
        <taxon>Eukaryota</taxon>
        <taxon>Sar</taxon>
        <taxon>Alveolata</taxon>
        <taxon>Ciliophora</taxon>
        <taxon>Intramacronucleata</taxon>
        <taxon>Oligohymenophorea</taxon>
        <taxon>Hymenostomatida</taxon>
        <taxon>Tetrahymenina</taxon>
        <taxon>Tetrahymenidae</taxon>
        <taxon>Tetrahymena</taxon>
    </lineage>
</organism>
<dbReference type="Pfam" id="PF13385">
    <property type="entry name" value="Laminin_G_3"/>
    <property type="match status" value="1"/>
</dbReference>
<dbReference type="Gene3D" id="2.60.120.200">
    <property type="match status" value="1"/>
</dbReference>
<feature type="domain" description="DUF8019" evidence="1">
    <location>
        <begin position="291"/>
        <end position="363"/>
    </location>
</feature>
<name>Q23DF8_TETTS</name>
<dbReference type="InterPro" id="IPR058332">
    <property type="entry name" value="DUF8019"/>
</dbReference>
<dbReference type="SUPFAM" id="SSF49899">
    <property type="entry name" value="Concanavalin A-like lectins/glucanases"/>
    <property type="match status" value="1"/>
</dbReference>
<reference evidence="3" key="1">
    <citation type="journal article" date="2006" name="PLoS Biol.">
        <title>Macronuclear genome sequence of the ciliate Tetrahymena thermophila, a model eukaryote.</title>
        <authorList>
            <person name="Eisen J.A."/>
            <person name="Coyne R.S."/>
            <person name="Wu M."/>
            <person name="Wu D."/>
            <person name="Thiagarajan M."/>
            <person name="Wortman J.R."/>
            <person name="Badger J.H."/>
            <person name="Ren Q."/>
            <person name="Amedeo P."/>
            <person name="Jones K.M."/>
            <person name="Tallon L.J."/>
            <person name="Delcher A.L."/>
            <person name="Salzberg S.L."/>
            <person name="Silva J.C."/>
            <person name="Haas B.J."/>
            <person name="Majoros W.H."/>
            <person name="Farzad M."/>
            <person name="Carlton J.M."/>
            <person name="Smith R.K. Jr."/>
            <person name="Garg J."/>
            <person name="Pearlman R.E."/>
            <person name="Karrer K.M."/>
            <person name="Sun L."/>
            <person name="Manning G."/>
            <person name="Elde N.C."/>
            <person name="Turkewitz A.P."/>
            <person name="Asai D.J."/>
            <person name="Wilkes D.E."/>
            <person name="Wang Y."/>
            <person name="Cai H."/>
            <person name="Collins K."/>
            <person name="Stewart B.A."/>
            <person name="Lee S.R."/>
            <person name="Wilamowska K."/>
            <person name="Weinberg Z."/>
            <person name="Ruzzo W.L."/>
            <person name="Wloga D."/>
            <person name="Gaertig J."/>
            <person name="Frankel J."/>
            <person name="Tsao C.-C."/>
            <person name="Gorovsky M.A."/>
            <person name="Keeling P.J."/>
            <person name="Waller R.F."/>
            <person name="Patron N.J."/>
            <person name="Cherry J.M."/>
            <person name="Stover N.A."/>
            <person name="Krieger C.J."/>
            <person name="del Toro C."/>
            <person name="Ryder H.F."/>
            <person name="Williamson S.C."/>
            <person name="Barbeau R.A."/>
            <person name="Hamilton E.P."/>
            <person name="Orias E."/>
        </authorList>
    </citation>
    <scope>NUCLEOTIDE SEQUENCE [LARGE SCALE GENOMIC DNA]</scope>
    <source>
        <strain evidence="3">SB210</strain>
    </source>
</reference>
<dbReference type="EMBL" id="GG662712">
    <property type="protein sequence ID" value="EAR94391.2"/>
    <property type="molecule type" value="Genomic_DNA"/>
</dbReference>
<dbReference type="RefSeq" id="XP_001014728.2">
    <property type="nucleotide sequence ID" value="XM_001014728.3"/>
</dbReference>
<proteinExistence type="predicted"/>
<keyword evidence="3" id="KW-1185">Reference proteome</keyword>